<dbReference type="AlphaFoldDB" id="A0A6B0SCM5"/>
<dbReference type="OrthoDB" id="253171at2157"/>
<keyword evidence="2" id="KW-1185">Reference proteome</keyword>
<dbReference type="Proteomes" id="UP000471521">
    <property type="component" value="Unassembled WGS sequence"/>
</dbReference>
<dbReference type="RefSeq" id="WP_159525084.1">
    <property type="nucleotide sequence ID" value="NZ_WUUU01000007.1"/>
</dbReference>
<evidence type="ECO:0000313" key="1">
    <source>
        <dbReference type="EMBL" id="MXR19495.1"/>
    </source>
</evidence>
<protein>
    <submittedName>
        <fullName evidence="1">Uncharacterized protein</fullName>
    </submittedName>
</protein>
<evidence type="ECO:0000313" key="2">
    <source>
        <dbReference type="Proteomes" id="UP000471521"/>
    </source>
</evidence>
<proteinExistence type="predicted"/>
<accession>A0A6B0SCM5</accession>
<dbReference type="EMBL" id="WUUU01000007">
    <property type="protein sequence ID" value="MXR19495.1"/>
    <property type="molecule type" value="Genomic_DNA"/>
</dbReference>
<organism evidence="1 2">
    <name type="scientific">Halobacterium bonnevillei</name>
    <dbReference type="NCBI Taxonomy" id="2692200"/>
    <lineage>
        <taxon>Archaea</taxon>
        <taxon>Methanobacteriati</taxon>
        <taxon>Methanobacteriota</taxon>
        <taxon>Stenosarchaea group</taxon>
        <taxon>Halobacteria</taxon>
        <taxon>Halobacteriales</taxon>
        <taxon>Halobacteriaceae</taxon>
        <taxon>Halobacterium</taxon>
    </lineage>
</organism>
<gene>
    <name evidence="1" type="ORF">GRX66_02320</name>
</gene>
<sequence>MVSKGLTVIWIALLALASVHFVLPATAHAENPCKGAGKDKVIEKSNISDFHVEYQFQFSEELEKFCVKVKNKGEMNASSGFSASADNIGLKQESPILGPGESVLVTKNVTEYLNVVKDNHTVKLGAYQEFYYYNFTRELNATSSDVPSPYIKNVSVIRDQENDSTALRVETYNPSKRGYGMYVQVETFGTDGEYTIAAPQENETHPVTIPLKESSDEVVAGKVRIFDEWAESDGKFDQKEFIAKPSEDTNAWDDNFEQVPGTVDEYTYSNESAEQYREDYVDEDVLSPLEKRVGAVLSVLLVVGAVLWWRR</sequence>
<name>A0A6B0SCM5_9EURY</name>
<reference evidence="1 2" key="1">
    <citation type="submission" date="2019-12" db="EMBL/GenBank/DDBJ databases">
        <title>Isolation and characterization of three novel carbon monoxide-oxidizing members of Halobacteria from salione crusts and soils.</title>
        <authorList>
            <person name="Myers M.R."/>
            <person name="King G.M."/>
        </authorList>
    </citation>
    <scope>NUCLEOTIDE SEQUENCE [LARGE SCALE GENOMIC DNA]</scope>
    <source>
        <strain evidence="1 2">PCN9</strain>
    </source>
</reference>
<comment type="caution">
    <text evidence="1">The sequence shown here is derived from an EMBL/GenBank/DDBJ whole genome shotgun (WGS) entry which is preliminary data.</text>
</comment>